<reference evidence="1" key="1">
    <citation type="submission" date="2016-02" db="EMBL/GenBank/DDBJ databases">
        <title>WGS assembly of Manihot esculenta.</title>
        <authorList>
            <person name="Bredeson J.V."/>
            <person name="Prochnik S.E."/>
            <person name="Lyons J.B."/>
            <person name="Schmutz J."/>
            <person name="Grimwood J."/>
            <person name="Vrebalov J."/>
            <person name="Bart R.S."/>
            <person name="Amuge T."/>
            <person name="Ferguson M.E."/>
            <person name="Green R."/>
            <person name="Putnam N."/>
            <person name="Stites J."/>
            <person name="Rounsley S."/>
            <person name="Rokhsar D.S."/>
        </authorList>
    </citation>
    <scope>NUCLEOTIDE SEQUENCE [LARGE SCALE GENOMIC DNA]</scope>
    <source>
        <tissue evidence="1">Leaf</tissue>
    </source>
</reference>
<gene>
    <name evidence="1" type="ORF">MANES_04G109600</name>
</gene>
<organism evidence="1">
    <name type="scientific">Manihot esculenta</name>
    <name type="common">Cassava</name>
    <name type="synonym">Jatropha manihot</name>
    <dbReference type="NCBI Taxonomy" id="3983"/>
    <lineage>
        <taxon>Eukaryota</taxon>
        <taxon>Viridiplantae</taxon>
        <taxon>Streptophyta</taxon>
        <taxon>Embryophyta</taxon>
        <taxon>Tracheophyta</taxon>
        <taxon>Spermatophyta</taxon>
        <taxon>Magnoliopsida</taxon>
        <taxon>eudicotyledons</taxon>
        <taxon>Gunneridae</taxon>
        <taxon>Pentapetalae</taxon>
        <taxon>rosids</taxon>
        <taxon>fabids</taxon>
        <taxon>Malpighiales</taxon>
        <taxon>Euphorbiaceae</taxon>
        <taxon>Crotonoideae</taxon>
        <taxon>Manihoteae</taxon>
        <taxon>Manihot</taxon>
    </lineage>
</organism>
<proteinExistence type="predicted"/>
<dbReference type="EMBL" id="CM004390">
    <property type="protein sequence ID" value="OAY52769.1"/>
    <property type="molecule type" value="Genomic_DNA"/>
</dbReference>
<accession>A0A2C9W2V9</accession>
<sequence length="57" mass="6239">MSLSILICESWQLAPSSFLCFDGIMNLIGRVRALLGALSTSLVKSPCLYKLNACIIY</sequence>
<name>A0A2C9W2V9_MANES</name>
<protein>
    <submittedName>
        <fullName evidence="1">Uncharacterized protein</fullName>
    </submittedName>
</protein>
<evidence type="ECO:0000313" key="1">
    <source>
        <dbReference type="EMBL" id="OAY52769.1"/>
    </source>
</evidence>
<dbReference type="AlphaFoldDB" id="A0A2C9W2V9"/>